<proteinExistence type="predicted"/>
<gene>
    <name evidence="2" type="ORF">GCM10017559_15800</name>
</gene>
<feature type="compositionally biased region" description="Acidic residues" evidence="1">
    <location>
        <begin position="299"/>
        <end position="309"/>
    </location>
</feature>
<reference evidence="2 3" key="1">
    <citation type="journal article" date="2019" name="Int. J. Syst. Evol. Microbiol.">
        <title>The Global Catalogue of Microorganisms (GCM) 10K type strain sequencing project: providing services to taxonomists for standard genome sequencing and annotation.</title>
        <authorList>
            <consortium name="The Broad Institute Genomics Platform"/>
            <consortium name="The Broad Institute Genome Sequencing Center for Infectious Disease"/>
            <person name="Wu L."/>
            <person name="Ma J."/>
        </authorList>
    </citation>
    <scope>NUCLEOTIDE SEQUENCE [LARGE SCALE GENOMIC DNA]</scope>
    <source>
        <strain evidence="2 3">JCM 3106</strain>
    </source>
</reference>
<organism evidence="2 3">
    <name type="scientific">Streptosporangium longisporum</name>
    <dbReference type="NCBI Taxonomy" id="46187"/>
    <lineage>
        <taxon>Bacteria</taxon>
        <taxon>Bacillati</taxon>
        <taxon>Actinomycetota</taxon>
        <taxon>Actinomycetes</taxon>
        <taxon>Streptosporangiales</taxon>
        <taxon>Streptosporangiaceae</taxon>
        <taxon>Streptosporangium</taxon>
    </lineage>
</organism>
<accession>A0ABN3XUR6</accession>
<protein>
    <submittedName>
        <fullName evidence="2">Uncharacterized protein</fullName>
    </submittedName>
</protein>
<dbReference type="EMBL" id="BAAAWD010000006">
    <property type="protein sequence ID" value="GAA2996145.1"/>
    <property type="molecule type" value="Genomic_DNA"/>
</dbReference>
<evidence type="ECO:0000256" key="1">
    <source>
        <dbReference type="SAM" id="MobiDB-lite"/>
    </source>
</evidence>
<keyword evidence="3" id="KW-1185">Reference proteome</keyword>
<evidence type="ECO:0000313" key="2">
    <source>
        <dbReference type="EMBL" id="GAA2996145.1"/>
    </source>
</evidence>
<dbReference type="Proteomes" id="UP001499930">
    <property type="component" value="Unassembled WGS sequence"/>
</dbReference>
<sequence length="330" mass="37577">MFSLGGDSLLEEIREALLHRADWDVSQVRRSLQILDGTFIKVYHEQSHQYVEFSNPSVNDFVIRKMRDETGLLRNVLLNAHSFDQVANIWFYHPDANTCASNYFSIDLRHLSCEIEKSALSTLEASNISARKLVGHLATALEISDKLGLTRLGEHVATYLSKQGCIYGGQHEDIAYLIRKVADSPNAHIRKHHKAVLMEGLTALFNRDRRNKGLFIAAIYAHRLAEFVDERVLHDIDDQAAARADHLMELQEFGSPDEEIDDEELVSALEYMSIFSNFHDRWPGAGEIMDDRGLNFGDYSDEEEGDEEGDPKWTDGLIYTIMSFLKRADD</sequence>
<evidence type="ECO:0000313" key="3">
    <source>
        <dbReference type="Proteomes" id="UP001499930"/>
    </source>
</evidence>
<comment type="caution">
    <text evidence="2">The sequence shown here is derived from an EMBL/GenBank/DDBJ whole genome shotgun (WGS) entry which is preliminary data.</text>
</comment>
<name>A0ABN3XUR6_9ACTN</name>
<feature type="region of interest" description="Disordered" evidence="1">
    <location>
        <begin position="294"/>
        <end position="313"/>
    </location>
</feature>